<proteinExistence type="predicted"/>
<comment type="caution">
    <text evidence="2">The sequence shown here is derived from an EMBL/GenBank/DDBJ whole genome shotgun (WGS) entry which is preliminary data.</text>
</comment>
<evidence type="ECO:0000313" key="3">
    <source>
        <dbReference type="Proteomes" id="UP001206925"/>
    </source>
</evidence>
<dbReference type="Proteomes" id="UP001206925">
    <property type="component" value="Unassembled WGS sequence"/>
</dbReference>
<feature type="compositionally biased region" description="Basic and acidic residues" evidence="1">
    <location>
        <begin position="72"/>
        <end position="87"/>
    </location>
</feature>
<dbReference type="EMBL" id="JAMZMK010007014">
    <property type="protein sequence ID" value="KAI7746271.1"/>
    <property type="molecule type" value="Genomic_DNA"/>
</dbReference>
<gene>
    <name evidence="2" type="ORF">M8C21_000436</name>
</gene>
<dbReference type="AlphaFoldDB" id="A0AAD5CTJ0"/>
<sequence length="87" mass="10505">MDSLGGVVIWFEETGSQFWIRRWIASLRFPRVFMVFQLRVNFEKDEKKDNNSSQAIWERQHDYAANKSRFKRPTETKGSKRDMFNNI</sequence>
<organism evidence="2 3">
    <name type="scientific">Ambrosia artemisiifolia</name>
    <name type="common">Common ragweed</name>
    <dbReference type="NCBI Taxonomy" id="4212"/>
    <lineage>
        <taxon>Eukaryota</taxon>
        <taxon>Viridiplantae</taxon>
        <taxon>Streptophyta</taxon>
        <taxon>Embryophyta</taxon>
        <taxon>Tracheophyta</taxon>
        <taxon>Spermatophyta</taxon>
        <taxon>Magnoliopsida</taxon>
        <taxon>eudicotyledons</taxon>
        <taxon>Gunneridae</taxon>
        <taxon>Pentapetalae</taxon>
        <taxon>asterids</taxon>
        <taxon>campanulids</taxon>
        <taxon>Asterales</taxon>
        <taxon>Asteraceae</taxon>
        <taxon>Asteroideae</taxon>
        <taxon>Heliantheae alliance</taxon>
        <taxon>Heliantheae</taxon>
        <taxon>Ambrosia</taxon>
    </lineage>
</organism>
<reference evidence="2" key="1">
    <citation type="submission" date="2022-06" db="EMBL/GenBank/DDBJ databases">
        <title>Uncovering the hologenomic basis of an extraordinary plant invasion.</title>
        <authorList>
            <person name="Bieker V.C."/>
            <person name="Martin M.D."/>
            <person name="Gilbert T."/>
            <person name="Hodgins K."/>
            <person name="Battlay P."/>
            <person name="Petersen B."/>
            <person name="Wilson J."/>
        </authorList>
    </citation>
    <scope>NUCLEOTIDE SEQUENCE</scope>
    <source>
        <strain evidence="2">AA19_3_7</strain>
        <tissue evidence="2">Leaf</tissue>
    </source>
</reference>
<protein>
    <submittedName>
        <fullName evidence="2">Uncharacterized protein</fullName>
    </submittedName>
</protein>
<keyword evidence="3" id="KW-1185">Reference proteome</keyword>
<accession>A0AAD5CTJ0</accession>
<name>A0AAD5CTJ0_AMBAR</name>
<feature type="non-terminal residue" evidence="2">
    <location>
        <position position="1"/>
    </location>
</feature>
<feature type="region of interest" description="Disordered" evidence="1">
    <location>
        <begin position="67"/>
        <end position="87"/>
    </location>
</feature>
<evidence type="ECO:0000256" key="1">
    <source>
        <dbReference type="SAM" id="MobiDB-lite"/>
    </source>
</evidence>
<evidence type="ECO:0000313" key="2">
    <source>
        <dbReference type="EMBL" id="KAI7746271.1"/>
    </source>
</evidence>